<dbReference type="EMBL" id="KN651126">
    <property type="protein sequence ID" value="KHN31431.1"/>
    <property type="molecule type" value="Genomic_DNA"/>
</dbReference>
<keyword evidence="3" id="KW-0378">Hydrolase</keyword>
<dbReference type="EC" id="3.1.27.-" evidence="3"/>
<dbReference type="InterPro" id="IPR052343">
    <property type="entry name" value="Retrotransposon-Effector_Assoc"/>
</dbReference>
<organism evidence="3">
    <name type="scientific">Glycine soja</name>
    <name type="common">Wild soybean</name>
    <dbReference type="NCBI Taxonomy" id="3848"/>
    <lineage>
        <taxon>Eukaryota</taxon>
        <taxon>Viridiplantae</taxon>
        <taxon>Streptophyta</taxon>
        <taxon>Embryophyta</taxon>
        <taxon>Tracheophyta</taxon>
        <taxon>Spermatophyta</taxon>
        <taxon>Magnoliopsida</taxon>
        <taxon>eudicotyledons</taxon>
        <taxon>Gunneridae</taxon>
        <taxon>Pentapetalae</taxon>
        <taxon>rosids</taxon>
        <taxon>fabids</taxon>
        <taxon>Fabales</taxon>
        <taxon>Fabaceae</taxon>
        <taxon>Papilionoideae</taxon>
        <taxon>50 kb inversion clade</taxon>
        <taxon>NPAAA clade</taxon>
        <taxon>indigoferoid/millettioid clade</taxon>
        <taxon>Phaseoleae</taxon>
        <taxon>Glycine</taxon>
        <taxon>Glycine subgen. Soja</taxon>
    </lineage>
</organism>
<dbReference type="EMBL" id="KN671247">
    <property type="protein sequence ID" value="KHN00046.1"/>
    <property type="molecule type" value="Genomic_DNA"/>
</dbReference>
<dbReference type="EMBL" id="KN648565">
    <property type="protein sequence ID" value="KHN35284.1"/>
    <property type="molecule type" value="Genomic_DNA"/>
</dbReference>
<evidence type="ECO:0000313" key="4">
    <source>
        <dbReference type="EMBL" id="KHN35284.1"/>
    </source>
</evidence>
<dbReference type="GO" id="GO:0016787">
    <property type="term" value="F:hydrolase activity"/>
    <property type="evidence" value="ECO:0007669"/>
    <property type="project" value="UniProtKB-KW"/>
</dbReference>
<evidence type="ECO:0000313" key="2">
    <source>
        <dbReference type="EMBL" id="KHN00046.1"/>
    </source>
</evidence>
<dbReference type="Pfam" id="PF00078">
    <property type="entry name" value="RVT_1"/>
    <property type="match status" value="1"/>
</dbReference>
<feature type="non-terminal residue" evidence="3">
    <location>
        <position position="148"/>
    </location>
</feature>
<reference evidence="3" key="1">
    <citation type="submission" date="2014-07" db="EMBL/GenBank/DDBJ databases">
        <title>Identification of a novel salt tolerance gene in wild soybean by whole-genome sequencing.</title>
        <authorList>
            <person name="Lam H.-M."/>
            <person name="Qi X."/>
            <person name="Li M.-W."/>
            <person name="Liu X."/>
            <person name="Xie M."/>
            <person name="Ni M."/>
            <person name="Xu X."/>
        </authorList>
    </citation>
    <scope>NUCLEOTIDE SEQUENCE [LARGE SCALE GENOMIC DNA]</scope>
    <source>
        <tissue evidence="3">Root</tissue>
    </source>
</reference>
<feature type="domain" description="Reverse transcriptase" evidence="1">
    <location>
        <begin position="1"/>
        <end position="148"/>
    </location>
</feature>
<proteinExistence type="predicted"/>
<protein>
    <submittedName>
        <fullName evidence="3">Putative mitochondrial protein</fullName>
        <ecNumber evidence="3">3.1.27.-</ecNumber>
    </submittedName>
</protein>
<dbReference type="Proteomes" id="UP000053555">
    <property type="component" value="Unassembled WGS sequence"/>
</dbReference>
<dbReference type="AlphaFoldDB" id="A0A0B2RA69"/>
<name>A0A0B2RA69_GLYSO</name>
<dbReference type="PANTHER" id="PTHR46890">
    <property type="entry name" value="NON-LTR RETROLELEMENT REVERSE TRANSCRIPTASE-LIKE PROTEIN-RELATED"/>
    <property type="match status" value="1"/>
</dbReference>
<dbReference type="PROSITE" id="PS50878">
    <property type="entry name" value="RT_POL"/>
    <property type="match status" value="1"/>
</dbReference>
<dbReference type="PANTHER" id="PTHR46890:SF50">
    <property type="entry name" value="RNA-DIRECTED DNA POLYMERASE, EUKARYOTA, REVERSE TRANSCRIPTASE ZINC-BINDING DOMAIN PROTEIN-RELATED"/>
    <property type="match status" value="1"/>
</dbReference>
<gene>
    <name evidence="2" type="ORF">glysoja_035608</name>
    <name evidence="3" type="ORF">glysoja_040613</name>
    <name evidence="4" type="ORF">glysoja_046671</name>
</gene>
<evidence type="ECO:0000313" key="3">
    <source>
        <dbReference type="EMBL" id="KHN31431.1"/>
    </source>
</evidence>
<feature type="non-terminal residue" evidence="3">
    <location>
        <position position="1"/>
    </location>
</feature>
<accession>A0A0B2RA69</accession>
<dbReference type="InterPro" id="IPR000477">
    <property type="entry name" value="RT_dom"/>
</dbReference>
<evidence type="ECO:0000259" key="1">
    <source>
        <dbReference type="PROSITE" id="PS50878"/>
    </source>
</evidence>
<sequence length="148" mass="16664">GFLNYMMMRMGFCERWGKWIHGCLSSATISILINGSTTREFVPERGLRQGDPLAPFLFNIAAEGLTGLMRTTVSKNLFSSYKVGRQKEEINILQYANDTLFFGTATTANVRVMKSILRIFELVSGLKINYAKSQFGCLGKSLDWCREA</sequence>